<protein>
    <recommendedName>
        <fullName evidence="7">TLC domain-containing protein</fullName>
    </recommendedName>
</protein>
<dbReference type="OrthoDB" id="506011at2759"/>
<dbReference type="GO" id="GO:0016020">
    <property type="term" value="C:membrane"/>
    <property type="evidence" value="ECO:0007669"/>
    <property type="project" value="UniProtKB-SubCell"/>
</dbReference>
<evidence type="ECO:0000256" key="1">
    <source>
        <dbReference type="ARBA" id="ARBA00004141"/>
    </source>
</evidence>
<keyword evidence="4 5" id="KW-0472">Membrane</keyword>
<dbReference type="PANTHER" id="PTHR31898:SF1">
    <property type="entry name" value="TLC DOMAIN-CONTAINING PROTEIN 5"/>
    <property type="match status" value="1"/>
</dbReference>
<dbReference type="PhylomeDB" id="A0A068VF09"/>
<evidence type="ECO:0000256" key="6">
    <source>
        <dbReference type="SAM" id="Phobius"/>
    </source>
</evidence>
<dbReference type="FunCoup" id="A0A068VF09">
    <property type="interactions" value="97"/>
</dbReference>
<reference evidence="9" key="1">
    <citation type="journal article" date="2014" name="Science">
        <title>The coffee genome provides insight into the convergent evolution of caffeine biosynthesis.</title>
        <authorList>
            <person name="Denoeud F."/>
            <person name="Carretero-Paulet L."/>
            <person name="Dereeper A."/>
            <person name="Droc G."/>
            <person name="Guyot R."/>
            <person name="Pietrella M."/>
            <person name="Zheng C."/>
            <person name="Alberti A."/>
            <person name="Anthony F."/>
            <person name="Aprea G."/>
            <person name="Aury J.M."/>
            <person name="Bento P."/>
            <person name="Bernard M."/>
            <person name="Bocs S."/>
            <person name="Campa C."/>
            <person name="Cenci A."/>
            <person name="Combes M.C."/>
            <person name="Crouzillat D."/>
            <person name="Da Silva C."/>
            <person name="Daddiego L."/>
            <person name="De Bellis F."/>
            <person name="Dussert S."/>
            <person name="Garsmeur O."/>
            <person name="Gayraud T."/>
            <person name="Guignon V."/>
            <person name="Jahn K."/>
            <person name="Jamilloux V."/>
            <person name="Joet T."/>
            <person name="Labadie K."/>
            <person name="Lan T."/>
            <person name="Leclercq J."/>
            <person name="Lepelley M."/>
            <person name="Leroy T."/>
            <person name="Li L.T."/>
            <person name="Librado P."/>
            <person name="Lopez L."/>
            <person name="Munoz A."/>
            <person name="Noel B."/>
            <person name="Pallavicini A."/>
            <person name="Perrotta G."/>
            <person name="Poncet V."/>
            <person name="Pot D."/>
            <person name="Priyono X."/>
            <person name="Rigoreau M."/>
            <person name="Rouard M."/>
            <person name="Rozas J."/>
            <person name="Tranchant-Dubreuil C."/>
            <person name="VanBuren R."/>
            <person name="Zhang Q."/>
            <person name="Andrade A.C."/>
            <person name="Argout X."/>
            <person name="Bertrand B."/>
            <person name="de Kochko A."/>
            <person name="Graziosi G."/>
            <person name="Henry R.J."/>
            <person name="Jayarama X."/>
            <person name="Ming R."/>
            <person name="Nagai C."/>
            <person name="Rounsley S."/>
            <person name="Sankoff D."/>
            <person name="Giuliano G."/>
            <person name="Albert V.A."/>
            <person name="Wincker P."/>
            <person name="Lashermes P."/>
        </authorList>
    </citation>
    <scope>NUCLEOTIDE SEQUENCE [LARGE SCALE GENOMIC DNA]</scope>
    <source>
        <strain evidence="9">cv. DH200-94</strain>
    </source>
</reference>
<dbReference type="InterPro" id="IPR042512">
    <property type="entry name" value="TLCD5"/>
</dbReference>
<dbReference type="EMBL" id="HG739305">
    <property type="protein sequence ID" value="CDP18268.1"/>
    <property type="molecule type" value="Genomic_DNA"/>
</dbReference>
<evidence type="ECO:0000313" key="8">
    <source>
        <dbReference type="EMBL" id="CDP18268.1"/>
    </source>
</evidence>
<evidence type="ECO:0000256" key="3">
    <source>
        <dbReference type="ARBA" id="ARBA00022989"/>
    </source>
</evidence>
<dbReference type="Pfam" id="PF03798">
    <property type="entry name" value="TRAM_LAG1_CLN8"/>
    <property type="match status" value="1"/>
</dbReference>
<accession>A0A068VF09</accession>
<gene>
    <name evidence="8" type="ORF">GSCOC_T00011993001</name>
</gene>
<dbReference type="OMA" id="TCSLIGW"/>
<comment type="subcellular location">
    <subcellularLocation>
        <location evidence="1">Membrane</location>
        <topology evidence="1">Multi-pass membrane protein</topology>
    </subcellularLocation>
</comment>
<dbReference type="PROSITE" id="PS50922">
    <property type="entry name" value="TLC"/>
    <property type="match status" value="1"/>
</dbReference>
<evidence type="ECO:0000256" key="4">
    <source>
        <dbReference type="ARBA" id="ARBA00023136"/>
    </source>
</evidence>
<dbReference type="AlphaFoldDB" id="A0A068VF09"/>
<dbReference type="SMART" id="SM00724">
    <property type="entry name" value="TLC"/>
    <property type="match status" value="1"/>
</dbReference>
<evidence type="ECO:0000259" key="7">
    <source>
        <dbReference type="PROSITE" id="PS50922"/>
    </source>
</evidence>
<evidence type="ECO:0000256" key="2">
    <source>
        <dbReference type="ARBA" id="ARBA00022692"/>
    </source>
</evidence>
<sequence>MEDYIVGLVVAGVFFWTILFLLTKGIFQERSFDFSLRVVSSIHAIIAVTLASLSIQDWSCPIFPLASKSSPMQIQTLAISGAYLIFDLACCQFSDNINLDTIFHHLVCILGIWAGLASERYGSEMVAALWLGEISGPFLHLRDLLKEMGYRDTDLNLAIDILFAIIFTAARMIVGPYLTYVFLFSDSPLLMKAPALGLQLVSAFWAYKIVRMVIYKLSSKGMPSSQPAVDGEASYKCCVPPLSLRRLPQYC</sequence>
<dbReference type="Gramene" id="CDP18268">
    <property type="protein sequence ID" value="CDP18268"/>
    <property type="gene ID" value="GSCOC_T00011993001"/>
</dbReference>
<feature type="transmembrane region" description="Helical" evidence="6">
    <location>
        <begin position="34"/>
        <end position="53"/>
    </location>
</feature>
<dbReference type="InParanoid" id="A0A068VF09"/>
<keyword evidence="2 5" id="KW-0812">Transmembrane</keyword>
<evidence type="ECO:0000313" key="9">
    <source>
        <dbReference type="Proteomes" id="UP000295252"/>
    </source>
</evidence>
<dbReference type="Proteomes" id="UP000295252">
    <property type="component" value="Chromosome II"/>
</dbReference>
<feature type="transmembrane region" description="Helical" evidence="6">
    <location>
        <begin position="157"/>
        <end position="183"/>
    </location>
</feature>
<proteinExistence type="predicted"/>
<name>A0A068VF09_COFCA</name>
<feature type="transmembrane region" description="Helical" evidence="6">
    <location>
        <begin position="189"/>
        <end position="210"/>
    </location>
</feature>
<feature type="domain" description="TLC" evidence="7">
    <location>
        <begin position="29"/>
        <end position="218"/>
    </location>
</feature>
<organism evidence="8 9">
    <name type="scientific">Coffea canephora</name>
    <name type="common">Robusta coffee</name>
    <dbReference type="NCBI Taxonomy" id="49390"/>
    <lineage>
        <taxon>Eukaryota</taxon>
        <taxon>Viridiplantae</taxon>
        <taxon>Streptophyta</taxon>
        <taxon>Embryophyta</taxon>
        <taxon>Tracheophyta</taxon>
        <taxon>Spermatophyta</taxon>
        <taxon>Magnoliopsida</taxon>
        <taxon>eudicotyledons</taxon>
        <taxon>Gunneridae</taxon>
        <taxon>Pentapetalae</taxon>
        <taxon>asterids</taxon>
        <taxon>lamiids</taxon>
        <taxon>Gentianales</taxon>
        <taxon>Rubiaceae</taxon>
        <taxon>Ixoroideae</taxon>
        <taxon>Gardenieae complex</taxon>
        <taxon>Bertiereae - Coffeeae clade</taxon>
        <taxon>Coffeeae</taxon>
        <taxon>Coffea</taxon>
    </lineage>
</organism>
<feature type="transmembrane region" description="Helical" evidence="6">
    <location>
        <begin position="73"/>
        <end position="90"/>
    </location>
</feature>
<dbReference type="InterPro" id="IPR006634">
    <property type="entry name" value="TLC-dom"/>
</dbReference>
<feature type="transmembrane region" description="Helical" evidence="6">
    <location>
        <begin position="6"/>
        <end position="27"/>
    </location>
</feature>
<keyword evidence="3 6" id="KW-1133">Transmembrane helix</keyword>
<keyword evidence="9" id="KW-1185">Reference proteome</keyword>
<evidence type="ECO:0000256" key="5">
    <source>
        <dbReference type="PROSITE-ProRule" id="PRU00205"/>
    </source>
</evidence>
<dbReference type="PANTHER" id="PTHR31898">
    <property type="entry name" value="TRANSMEMBRANE PROTEIN 136"/>
    <property type="match status" value="1"/>
</dbReference>